<dbReference type="InterPro" id="IPR036866">
    <property type="entry name" value="RibonucZ/Hydroxyglut_hydro"/>
</dbReference>
<dbReference type="EMBL" id="JAFBED010000006">
    <property type="protein sequence ID" value="MBM7621074.1"/>
    <property type="molecule type" value="Genomic_DNA"/>
</dbReference>
<dbReference type="PANTHER" id="PTHR23131:SF4">
    <property type="entry name" value="METALLO-BETA-LACTAMASE SUPERFAMILY POTEIN"/>
    <property type="match status" value="1"/>
</dbReference>
<accession>A0ABS2P289</accession>
<dbReference type="Proteomes" id="UP000737402">
    <property type="component" value="Unassembled WGS sequence"/>
</dbReference>
<comment type="caution">
    <text evidence="2">The sequence shown here is derived from an EMBL/GenBank/DDBJ whole genome shotgun (WGS) entry which is preliminary data.</text>
</comment>
<evidence type="ECO:0000313" key="3">
    <source>
        <dbReference type="Proteomes" id="UP000737402"/>
    </source>
</evidence>
<name>A0ABS2P289_9BACI</name>
<dbReference type="SMART" id="SM00849">
    <property type="entry name" value="Lactamase_B"/>
    <property type="match status" value="1"/>
</dbReference>
<dbReference type="Gene3D" id="1.10.10.10">
    <property type="entry name" value="Winged helix-like DNA-binding domain superfamily/Winged helix DNA-binding domain"/>
    <property type="match status" value="1"/>
</dbReference>
<protein>
    <submittedName>
        <fullName evidence="2">Glyoxylase-like metal-dependent hydrolase (Beta-lactamase superfamily II)</fullName>
    </submittedName>
</protein>
<gene>
    <name evidence="2" type="ORF">JOC95_002947</name>
</gene>
<dbReference type="Gene3D" id="3.60.15.10">
    <property type="entry name" value="Ribonuclease Z/Hydroxyacylglutathione hydrolase-like"/>
    <property type="match status" value="1"/>
</dbReference>
<dbReference type="SUPFAM" id="SSF56281">
    <property type="entry name" value="Metallo-hydrolase/oxidoreductase"/>
    <property type="match status" value="1"/>
</dbReference>
<dbReference type="Pfam" id="PF00753">
    <property type="entry name" value="Lactamase_B"/>
    <property type="match status" value="1"/>
</dbReference>
<dbReference type="InterPro" id="IPR036388">
    <property type="entry name" value="WH-like_DNA-bd_sf"/>
</dbReference>
<dbReference type="RefSeq" id="WP_204417670.1">
    <property type="nucleotide sequence ID" value="NZ_JAFBED010000006.1"/>
</dbReference>
<keyword evidence="3" id="KW-1185">Reference proteome</keyword>
<sequence length="325" mass="37399">MNQLSCKQEIKQITIPTPFAVGDVHTYIIITDKVTLVDAGVRTMEAWEIFQAELKKHGLKVLDIDQVLITHHHPDHVGLLDYLPANIPVYGHERAHPWMTQDQRFFTTHEPYYRELFAQMGVEERFYSLLGGMDKPLRFSCHRGLTSFVKEGDRLEGLSDWRIYETPGHASSHLVLFDENSGTMIGGDLILAHISPNPLVEPPYLGEGERRKSMLDYVASINKMMKLPIKRVLPGHGEIVQNVQQLLEERLHQQEKRAAKVEAFVKEKPATAYEICQHLFPKVFEKQLLLTLSETLGQIDYLMDKKRIEVDATSLPYRYQVKEEV</sequence>
<dbReference type="InterPro" id="IPR001279">
    <property type="entry name" value="Metallo-B-lactamas"/>
</dbReference>
<evidence type="ECO:0000313" key="2">
    <source>
        <dbReference type="EMBL" id="MBM7621074.1"/>
    </source>
</evidence>
<feature type="domain" description="Metallo-beta-lactamase" evidence="1">
    <location>
        <begin position="23"/>
        <end position="236"/>
    </location>
</feature>
<organism evidence="2 3">
    <name type="scientific">Sutcliffiella tianshenii</name>
    <dbReference type="NCBI Taxonomy" id="1463404"/>
    <lineage>
        <taxon>Bacteria</taxon>
        <taxon>Bacillati</taxon>
        <taxon>Bacillota</taxon>
        <taxon>Bacilli</taxon>
        <taxon>Bacillales</taxon>
        <taxon>Bacillaceae</taxon>
        <taxon>Sutcliffiella</taxon>
    </lineage>
</organism>
<evidence type="ECO:0000259" key="1">
    <source>
        <dbReference type="SMART" id="SM00849"/>
    </source>
</evidence>
<reference evidence="2 3" key="1">
    <citation type="submission" date="2021-01" db="EMBL/GenBank/DDBJ databases">
        <title>Genomic Encyclopedia of Type Strains, Phase IV (KMG-IV): sequencing the most valuable type-strain genomes for metagenomic binning, comparative biology and taxonomic classification.</title>
        <authorList>
            <person name="Goeker M."/>
        </authorList>
    </citation>
    <scope>NUCLEOTIDE SEQUENCE [LARGE SCALE GENOMIC DNA]</scope>
    <source>
        <strain evidence="2 3">DSM 25879</strain>
    </source>
</reference>
<dbReference type="InterPro" id="IPR050662">
    <property type="entry name" value="Sec-metab_biosynth-thioest"/>
</dbReference>
<proteinExistence type="predicted"/>
<dbReference type="PANTHER" id="PTHR23131">
    <property type="entry name" value="ENDORIBONUCLEASE LACTB2"/>
    <property type="match status" value="1"/>
</dbReference>